<evidence type="ECO:0000256" key="2">
    <source>
        <dbReference type="SAM" id="SignalP"/>
    </source>
</evidence>
<evidence type="ECO:0000256" key="1">
    <source>
        <dbReference type="SAM" id="MobiDB-lite"/>
    </source>
</evidence>
<dbReference type="SUPFAM" id="SSF56925">
    <property type="entry name" value="OMPA-like"/>
    <property type="match status" value="1"/>
</dbReference>
<name>A0A4Y9JYZ5_9PAST</name>
<protein>
    <recommendedName>
        <fullName evidence="3">Transferrin-binding protein B C-lobe/N-lobe beta-barrel domain-containing protein</fullName>
    </recommendedName>
</protein>
<reference evidence="4 5" key="1">
    <citation type="submission" date="2019-03" db="EMBL/GenBank/DDBJ databases">
        <title>Diversity of the mouse oral microbiome.</title>
        <authorList>
            <person name="Joseph S."/>
            <person name="Aduse-Opoku J."/>
            <person name="Curtis M."/>
            <person name="Wade W."/>
            <person name="Hashim A."/>
        </authorList>
    </citation>
    <scope>NUCLEOTIDE SEQUENCE [LARGE SCALE GENOMIC DNA]</scope>
    <source>
        <strain evidence="4 5">WT12</strain>
    </source>
</reference>
<dbReference type="PANTHER" id="PTHR35172:SF1">
    <property type="entry name" value="INVOLUCRIN"/>
    <property type="match status" value="1"/>
</dbReference>
<feature type="chain" id="PRO_5021341228" description="Transferrin-binding protein B C-lobe/N-lobe beta-barrel domain-containing protein" evidence="2">
    <location>
        <begin position="22"/>
        <end position="504"/>
    </location>
</feature>
<dbReference type="InterPro" id="IPR001677">
    <property type="entry name" value="TbpB_B_D"/>
</dbReference>
<dbReference type="PROSITE" id="PS51257">
    <property type="entry name" value="PROKAR_LIPOPROTEIN"/>
    <property type="match status" value="1"/>
</dbReference>
<feature type="signal peptide" evidence="2">
    <location>
        <begin position="1"/>
        <end position="21"/>
    </location>
</feature>
<feature type="compositionally biased region" description="Basic and acidic residues" evidence="1">
    <location>
        <begin position="39"/>
        <end position="53"/>
    </location>
</feature>
<dbReference type="Gene3D" id="2.40.160.90">
    <property type="match status" value="1"/>
</dbReference>
<dbReference type="EMBL" id="SPPA01000015">
    <property type="protein sequence ID" value="TFV09727.1"/>
    <property type="molecule type" value="Genomic_DNA"/>
</dbReference>
<feature type="domain" description="Transferrin-binding protein B C-lobe/N-lobe beta-barrel" evidence="3">
    <location>
        <begin position="380"/>
        <end position="502"/>
    </location>
</feature>
<proteinExistence type="predicted"/>
<feature type="region of interest" description="Disordered" evidence="1">
    <location>
        <begin position="22"/>
        <end position="279"/>
    </location>
</feature>
<feature type="compositionally biased region" description="Polar residues" evidence="1">
    <location>
        <begin position="23"/>
        <end position="38"/>
    </location>
</feature>
<organism evidence="4 5">
    <name type="scientific">Muribacter muris</name>
    <dbReference type="NCBI Taxonomy" id="67855"/>
    <lineage>
        <taxon>Bacteria</taxon>
        <taxon>Pseudomonadati</taxon>
        <taxon>Pseudomonadota</taxon>
        <taxon>Gammaproteobacteria</taxon>
        <taxon>Pasteurellales</taxon>
        <taxon>Pasteurellaceae</taxon>
        <taxon>Muribacter</taxon>
    </lineage>
</organism>
<evidence type="ECO:0000259" key="3">
    <source>
        <dbReference type="Pfam" id="PF01298"/>
    </source>
</evidence>
<evidence type="ECO:0000313" key="4">
    <source>
        <dbReference type="EMBL" id="TFV09727.1"/>
    </source>
</evidence>
<comment type="caution">
    <text evidence="4">The sequence shown here is derived from an EMBL/GenBank/DDBJ whole genome shotgun (WGS) entry which is preliminary data.</text>
</comment>
<dbReference type="InterPro" id="IPR053371">
    <property type="entry name" value="Involucrin-like"/>
</dbReference>
<sequence length="504" mass="56741">MKHSKTLKTALTILISLGVVACSSGSSQSENKTLNPKDSQSHKKEMKPSEPKTEMMPSQPEMKPSQPKTEMMPSQPEMKPFQPKTEMMPSQPEMKPSQPKTEMMPSQPEMKPFQPKTEMMPSQPEMKPSEPKTEMMPSQPEMKPSQPKTEMMPSQPEMKPSQPKTEMMPSQPEMKPSEPKTEMMPSQPEMKPSEPKTEMMPSQPEMKPSEPKTEMMPSQPEMKPSEPKTEMMPSQPEMKPSEPKTEMMPSQPEMKPSQPKTEMMPSHPEIKPSEPKKEVTLVDHRRFSDKDKFDFKELKKFVQFNDKGLFTINPKHSGTYLTEDKIDVVLIFDGSNEKIFELYSSQADNPFNYQRYGAYLGNYNARTPFSFGVVTDQKSIPTSGQYVYKGSAITYSHNDTALFTSKLDALADFDTKKLNISSYETKGYILDADPSPRSDWDFISNIKLEAGKSVFEGETQTTGKSPAHGKLKGAFYGPNAEEIGGTFELSRGLLNGAFGAKKAN</sequence>
<dbReference type="Proteomes" id="UP000297396">
    <property type="component" value="Unassembled WGS sequence"/>
</dbReference>
<dbReference type="RefSeq" id="WP_135056875.1">
    <property type="nucleotide sequence ID" value="NZ_JADGLC010000015.1"/>
</dbReference>
<dbReference type="InterPro" id="IPR011250">
    <property type="entry name" value="OMP/PagP_B-barrel"/>
</dbReference>
<gene>
    <name evidence="4" type="ORF">E4T80_07635</name>
</gene>
<dbReference type="AlphaFoldDB" id="A0A4Y9JYZ5"/>
<accession>A0A4Y9JYZ5</accession>
<feature type="compositionally biased region" description="Basic and acidic residues" evidence="1">
    <location>
        <begin position="268"/>
        <end position="279"/>
    </location>
</feature>
<dbReference type="PANTHER" id="PTHR35172">
    <property type="entry name" value="PROTEIN, PUTATIVE-RELATED"/>
    <property type="match status" value="1"/>
</dbReference>
<keyword evidence="2" id="KW-0732">Signal</keyword>
<dbReference type="Pfam" id="PF01298">
    <property type="entry name" value="TbpB_B_D"/>
    <property type="match status" value="1"/>
</dbReference>
<dbReference type="OrthoDB" id="5673741at2"/>
<evidence type="ECO:0000313" key="5">
    <source>
        <dbReference type="Proteomes" id="UP000297396"/>
    </source>
</evidence>